<gene>
    <name evidence="3" type="ORF">FVW20_12205</name>
</gene>
<feature type="compositionally biased region" description="Pro residues" evidence="1">
    <location>
        <begin position="21"/>
        <end position="30"/>
    </location>
</feature>
<feature type="compositionally biased region" description="Low complexity" evidence="1">
    <location>
        <begin position="1"/>
        <end position="13"/>
    </location>
</feature>
<dbReference type="RefSeq" id="WP_196609831.1">
    <property type="nucleotide sequence ID" value="NZ_VRYY01000365.1"/>
</dbReference>
<organism evidence="3 4">
    <name type="scientific">Nitratidesulfovibrio oxamicus</name>
    <dbReference type="NCBI Taxonomy" id="32016"/>
    <lineage>
        <taxon>Bacteria</taxon>
        <taxon>Pseudomonadati</taxon>
        <taxon>Thermodesulfobacteriota</taxon>
        <taxon>Desulfovibrionia</taxon>
        <taxon>Desulfovibrionales</taxon>
        <taxon>Desulfovibrionaceae</taxon>
        <taxon>Nitratidesulfovibrio</taxon>
    </lineage>
</organism>
<proteinExistence type="predicted"/>
<sequence>MAPDTPDQTPDQTPGHDASGPVPPVPPIRPIRPIRQDGSLLDMPRPPKRNRSKLVWVFVLAVLVAGAALWQLRDLVLRDAVPDRQANMTGTDAAILGPNATNGTLPSMVPMDGDAAAGAQADVNATAATPGVNATSPDGAFAQDDAVVRFAFVEDVANWLVENYYPKGTHMEARTSGWVAPSLKSANMRYGVSMTGLSWSGDDISAGRASVLDYAFTPAMLEALQRLYADRFMEAVAAAASNAKVTDKGRERALTPSEVAEMYTLYATRLRGLSGALREIAGMSDAVVRVNAWLTAQQTALEANAKYQDAVFGYDTAREGNSAHLAEQARRIMELSGKAYQQAIMARERARETLAEAIRRNPDARRLDDDTLVYAAGWVYRRASGKPEKMDAVRMAATVLGDTAARFDKAAQASRQ</sequence>
<evidence type="ECO:0000256" key="2">
    <source>
        <dbReference type="SAM" id="Phobius"/>
    </source>
</evidence>
<feature type="transmembrane region" description="Helical" evidence="2">
    <location>
        <begin position="54"/>
        <end position="72"/>
    </location>
</feature>
<feature type="region of interest" description="Disordered" evidence="1">
    <location>
        <begin position="1"/>
        <end position="46"/>
    </location>
</feature>
<keyword evidence="2" id="KW-0472">Membrane</keyword>
<evidence type="ECO:0000313" key="4">
    <source>
        <dbReference type="Proteomes" id="UP001194469"/>
    </source>
</evidence>
<keyword evidence="2" id="KW-1133">Transmembrane helix</keyword>
<reference evidence="3 4" key="1">
    <citation type="submission" date="2019-08" db="EMBL/GenBank/DDBJ databases">
        <authorList>
            <person name="Luo N."/>
        </authorList>
    </citation>
    <scope>NUCLEOTIDE SEQUENCE [LARGE SCALE GENOMIC DNA]</scope>
    <source>
        <strain evidence="3 4">NCIMB 9442</strain>
    </source>
</reference>
<dbReference type="Proteomes" id="UP001194469">
    <property type="component" value="Unassembled WGS sequence"/>
</dbReference>
<evidence type="ECO:0000256" key="1">
    <source>
        <dbReference type="SAM" id="MobiDB-lite"/>
    </source>
</evidence>
<name>A0ABS0J7Q5_9BACT</name>
<keyword evidence="2" id="KW-0812">Transmembrane</keyword>
<keyword evidence="4" id="KW-1185">Reference proteome</keyword>
<comment type="caution">
    <text evidence="3">The sequence shown here is derived from an EMBL/GenBank/DDBJ whole genome shotgun (WGS) entry which is preliminary data.</text>
</comment>
<dbReference type="EMBL" id="VRYY01000365">
    <property type="protein sequence ID" value="MBG3877753.1"/>
    <property type="molecule type" value="Genomic_DNA"/>
</dbReference>
<protein>
    <submittedName>
        <fullName evidence="3">Uncharacterized protein</fullName>
    </submittedName>
</protein>
<accession>A0ABS0J7Q5</accession>
<evidence type="ECO:0000313" key="3">
    <source>
        <dbReference type="EMBL" id="MBG3877753.1"/>
    </source>
</evidence>